<dbReference type="Pfam" id="PF25045">
    <property type="entry name" value="vWA_Ro60"/>
    <property type="match status" value="1"/>
</dbReference>
<dbReference type="Gene3D" id="3.40.50.410">
    <property type="entry name" value="von Willebrand factor, type A domain"/>
    <property type="match status" value="1"/>
</dbReference>
<protein>
    <recommendedName>
        <fullName evidence="1">RNA-binding protein RO60 vWA domain-containing protein</fullName>
    </recommendedName>
</protein>
<dbReference type="InterPro" id="IPR036465">
    <property type="entry name" value="vWFA_dom_sf"/>
</dbReference>
<organism evidence="2 3">
    <name type="scientific">Dryococelus australis</name>
    <dbReference type="NCBI Taxonomy" id="614101"/>
    <lineage>
        <taxon>Eukaryota</taxon>
        <taxon>Metazoa</taxon>
        <taxon>Ecdysozoa</taxon>
        <taxon>Arthropoda</taxon>
        <taxon>Hexapoda</taxon>
        <taxon>Insecta</taxon>
        <taxon>Pterygota</taxon>
        <taxon>Neoptera</taxon>
        <taxon>Polyneoptera</taxon>
        <taxon>Phasmatodea</taxon>
        <taxon>Verophasmatodea</taxon>
        <taxon>Anareolatae</taxon>
        <taxon>Phasmatidae</taxon>
        <taxon>Eurycanthinae</taxon>
        <taxon>Dryococelus</taxon>
    </lineage>
</organism>
<evidence type="ECO:0000313" key="3">
    <source>
        <dbReference type="Proteomes" id="UP001159363"/>
    </source>
</evidence>
<dbReference type="InterPro" id="IPR056800">
    <property type="entry name" value="vWA_Ro60"/>
</dbReference>
<feature type="domain" description="RNA-binding protein RO60 vWA" evidence="1">
    <location>
        <begin position="34"/>
        <end position="108"/>
    </location>
</feature>
<sequence length="118" mass="12903">MLVCTHKQQCSVGHGVCIHSCRCCLQLLVATGMRYLVAVDMRHAMWATSCGHCVNVSSAQAALLQTLCLLKAERDVTVLAFLEGQCLQEVQLEKSVNFAEAEQKIKQVFGLIAFSAAF</sequence>
<dbReference type="Proteomes" id="UP001159363">
    <property type="component" value="Chromosome 2"/>
</dbReference>
<gene>
    <name evidence="2" type="ORF">PR048_005852</name>
</gene>
<accession>A0ABQ9I9D9</accession>
<name>A0ABQ9I9D9_9NEOP</name>
<evidence type="ECO:0000313" key="2">
    <source>
        <dbReference type="EMBL" id="KAJ8893261.1"/>
    </source>
</evidence>
<evidence type="ECO:0000259" key="1">
    <source>
        <dbReference type="Pfam" id="PF25045"/>
    </source>
</evidence>
<reference evidence="2 3" key="1">
    <citation type="submission" date="2023-02" db="EMBL/GenBank/DDBJ databases">
        <title>LHISI_Scaffold_Assembly.</title>
        <authorList>
            <person name="Stuart O.P."/>
            <person name="Cleave R."/>
            <person name="Magrath M.J.L."/>
            <person name="Mikheyev A.S."/>
        </authorList>
    </citation>
    <scope>NUCLEOTIDE SEQUENCE [LARGE SCALE GENOMIC DNA]</scope>
    <source>
        <strain evidence="2">Daus_M_001</strain>
        <tissue evidence="2">Leg muscle</tissue>
    </source>
</reference>
<dbReference type="EMBL" id="JARBHB010000002">
    <property type="protein sequence ID" value="KAJ8893261.1"/>
    <property type="molecule type" value="Genomic_DNA"/>
</dbReference>
<proteinExistence type="predicted"/>
<comment type="caution">
    <text evidence="2">The sequence shown here is derived from an EMBL/GenBank/DDBJ whole genome shotgun (WGS) entry which is preliminary data.</text>
</comment>
<keyword evidence="3" id="KW-1185">Reference proteome</keyword>